<reference evidence="1 2" key="1">
    <citation type="submission" date="2017-11" db="EMBL/GenBank/DDBJ databases">
        <title>Draft Genome Sequence of Sporolactobacillus inulinus NBRC 111894 Isolated from Koso, a Japanese Sugar-Vegetable Fermented Beverage.</title>
        <authorList>
            <person name="Chiou T.Y."/>
            <person name="Oshima K."/>
            <person name="Suda W."/>
            <person name="Hattori M."/>
            <person name="Takahashi T."/>
        </authorList>
    </citation>
    <scope>NUCLEOTIDE SEQUENCE [LARGE SCALE GENOMIC DNA]</scope>
    <source>
        <strain evidence="1 2">NBRC111894</strain>
    </source>
</reference>
<evidence type="ECO:0000313" key="2">
    <source>
        <dbReference type="Proteomes" id="UP000319716"/>
    </source>
</evidence>
<dbReference type="Proteomes" id="UP000319716">
    <property type="component" value="Unassembled WGS sequence"/>
</dbReference>
<organism evidence="1 2">
    <name type="scientific">Sporolactobacillus inulinus</name>
    <dbReference type="NCBI Taxonomy" id="2078"/>
    <lineage>
        <taxon>Bacteria</taxon>
        <taxon>Bacillati</taxon>
        <taxon>Bacillota</taxon>
        <taxon>Bacilli</taxon>
        <taxon>Bacillales</taxon>
        <taxon>Sporolactobacillaceae</taxon>
        <taxon>Sporolactobacillus</taxon>
    </lineage>
</organism>
<dbReference type="AlphaFoldDB" id="A0A4Y1ZGD9"/>
<evidence type="ECO:0000313" key="1">
    <source>
        <dbReference type="EMBL" id="GAY77984.1"/>
    </source>
</evidence>
<name>A0A4Y1ZGD9_9BACL</name>
<protein>
    <submittedName>
        <fullName evidence="1">Uncharacterized protein</fullName>
    </submittedName>
</protein>
<dbReference type="EMBL" id="BEXB01000037">
    <property type="protein sequence ID" value="GAY77984.1"/>
    <property type="molecule type" value="Genomic_DNA"/>
</dbReference>
<sequence>MTVAELHGKIPKLEGREDLLTSDVFSAFRYLPVNLGLIPFLRKAIHAQIAQPIPNLFEDCLAADYIFC</sequence>
<comment type="caution">
    <text evidence="1">The sequence shown here is derived from an EMBL/GenBank/DDBJ whole genome shotgun (WGS) entry which is preliminary data.</text>
</comment>
<gene>
    <name evidence="1" type="ORF">NBRC111894_3538</name>
</gene>
<proteinExistence type="predicted"/>
<accession>A0A4Y1ZGD9</accession>